<dbReference type="RefSeq" id="WP_248826037.1">
    <property type="nucleotide sequence ID" value="NZ_JALKFT010000022.1"/>
</dbReference>
<dbReference type="PROSITE" id="PS51257">
    <property type="entry name" value="PROKAR_LIPOPROTEIN"/>
    <property type="match status" value="1"/>
</dbReference>
<evidence type="ECO:0000313" key="2">
    <source>
        <dbReference type="Proteomes" id="UP001201873"/>
    </source>
</evidence>
<dbReference type="EMBL" id="JALKFT010000022">
    <property type="protein sequence ID" value="MCK9877864.1"/>
    <property type="molecule type" value="Genomic_DNA"/>
</dbReference>
<proteinExistence type="predicted"/>
<evidence type="ECO:0000313" key="1">
    <source>
        <dbReference type="EMBL" id="MCK9877864.1"/>
    </source>
</evidence>
<protein>
    <submittedName>
        <fullName evidence="1">Uncharacterized protein</fullName>
    </submittedName>
</protein>
<dbReference type="Proteomes" id="UP001201873">
    <property type="component" value="Unassembled WGS sequence"/>
</dbReference>
<accession>A0ABT0K254</accession>
<reference evidence="1 2" key="1">
    <citation type="submission" date="2022-04" db="EMBL/GenBank/DDBJ databases">
        <title>Genome diversity in the genus Frankia.</title>
        <authorList>
            <person name="Carlos-Shanley C."/>
            <person name="Hahn D."/>
        </authorList>
    </citation>
    <scope>NUCLEOTIDE SEQUENCE [LARGE SCALE GENOMIC DNA]</scope>
    <source>
        <strain evidence="1 2">Ag45/Mut15</strain>
    </source>
</reference>
<name>A0ABT0K254_9ACTN</name>
<keyword evidence="2" id="KW-1185">Reference proteome</keyword>
<organism evidence="1 2">
    <name type="scientific">Frankia umida</name>
    <dbReference type="NCBI Taxonomy" id="573489"/>
    <lineage>
        <taxon>Bacteria</taxon>
        <taxon>Bacillati</taxon>
        <taxon>Actinomycetota</taxon>
        <taxon>Actinomycetes</taxon>
        <taxon>Frankiales</taxon>
        <taxon>Frankiaceae</taxon>
        <taxon>Frankia</taxon>
    </lineage>
</organism>
<gene>
    <name evidence="1" type="ORF">MXD59_19130</name>
</gene>
<sequence>MLDRGKRPSAPEVTAHIALGTLAACYARAAERLSDPAVGGIDAQEFPGVAYYAVVSLSDDVLAMLGRILRARLNLPLEVNDVEVAQRWVDDVRATAWSTLVAEQGDHFGRHIAPRVGQRHNA</sequence>
<comment type="caution">
    <text evidence="1">The sequence shown here is derived from an EMBL/GenBank/DDBJ whole genome shotgun (WGS) entry which is preliminary data.</text>
</comment>